<dbReference type="EC" id="2.3.1.-" evidence="4"/>
<dbReference type="CDD" id="cd04301">
    <property type="entry name" value="NAT_SF"/>
    <property type="match status" value="1"/>
</dbReference>
<proteinExistence type="predicted"/>
<evidence type="ECO:0000259" key="3">
    <source>
        <dbReference type="PROSITE" id="PS51186"/>
    </source>
</evidence>
<dbReference type="InterPro" id="IPR016181">
    <property type="entry name" value="Acyl_CoA_acyltransferase"/>
</dbReference>
<dbReference type="InterPro" id="IPR000182">
    <property type="entry name" value="GNAT_dom"/>
</dbReference>
<name>A0ABW2BT84_9PSEU</name>
<sequence>MARSANQADTGGVRIRTARADELLALQDIERAAGRCFRDIGMAEIADDEPPTLTELAYAQRNGEAWVAVGPFGRLMAYLITDVVDGNTHIEQVSVHPDFARRGIGKALLDHTADQSARCGIEALTLTTFAAVPWNAPYYLRCGFRELGLAELSPGLLAILEAERANGLGKWPRVCMRRDLLPAMVPAGPVPHATPGTWPPAR</sequence>
<dbReference type="EMBL" id="JBHSXX010000001">
    <property type="protein sequence ID" value="MFC6871750.1"/>
    <property type="molecule type" value="Genomic_DNA"/>
</dbReference>
<evidence type="ECO:0000313" key="6">
    <source>
        <dbReference type="Proteomes" id="UP001596337"/>
    </source>
</evidence>
<dbReference type="PANTHER" id="PTHR43800:SF1">
    <property type="entry name" value="PEPTIDYL-LYSINE N-ACETYLTRANSFERASE YJAB"/>
    <property type="match status" value="1"/>
</dbReference>
<dbReference type="Gene3D" id="3.40.630.30">
    <property type="match status" value="1"/>
</dbReference>
<evidence type="ECO:0000256" key="2">
    <source>
        <dbReference type="ARBA" id="ARBA00023315"/>
    </source>
</evidence>
<keyword evidence="2 4" id="KW-0012">Acyltransferase</keyword>
<keyword evidence="1 4" id="KW-0808">Transferase</keyword>
<protein>
    <submittedName>
        <fullName evidence="4">GNAT family N-acetyltransferase</fullName>
        <ecNumber evidence="4">2.3.1.-</ecNumber>
    </submittedName>
</protein>
<dbReference type="EMBL" id="JBHSXX010000001">
    <property type="protein sequence ID" value="MFC6865560.1"/>
    <property type="molecule type" value="Genomic_DNA"/>
</dbReference>
<evidence type="ECO:0000313" key="5">
    <source>
        <dbReference type="EMBL" id="MFC6871750.1"/>
    </source>
</evidence>
<dbReference type="Pfam" id="PF00583">
    <property type="entry name" value="Acetyltransf_1"/>
    <property type="match status" value="1"/>
</dbReference>
<reference evidence="4" key="1">
    <citation type="journal article" date="2014" name="Int. J. Syst. Evol. Microbiol.">
        <title>Complete genome of a new Firmicutes species belonging to the dominant human colonic microbiota ('Ruminococcus bicirculans') reveals two chromosomes and a selective capacity to utilize plant glucans.</title>
        <authorList>
            <consortium name="NISC Comparative Sequencing Program"/>
            <person name="Wegmann U."/>
            <person name="Louis P."/>
            <person name="Goesmann A."/>
            <person name="Henrissat B."/>
            <person name="Duncan S.H."/>
            <person name="Flint H.J."/>
        </authorList>
    </citation>
    <scope>NUCLEOTIDE SEQUENCE</scope>
    <source>
        <strain evidence="4">JCM 15899</strain>
    </source>
</reference>
<dbReference type="GO" id="GO:0016746">
    <property type="term" value="F:acyltransferase activity"/>
    <property type="evidence" value="ECO:0007669"/>
    <property type="project" value="UniProtKB-KW"/>
</dbReference>
<keyword evidence="6" id="KW-1185">Reference proteome</keyword>
<dbReference type="PANTHER" id="PTHR43800">
    <property type="entry name" value="PEPTIDYL-LYSINE N-ACETYLTRANSFERASE YJAB"/>
    <property type="match status" value="1"/>
</dbReference>
<dbReference type="PROSITE" id="PS51186">
    <property type="entry name" value="GNAT"/>
    <property type="match status" value="1"/>
</dbReference>
<dbReference type="RefSeq" id="WP_345391887.1">
    <property type="nucleotide sequence ID" value="NZ_BAABLA010000007.1"/>
</dbReference>
<accession>A0ABW2BT84</accession>
<organism evidence="4 6">
    <name type="scientific">Haloechinothrix salitolerans</name>
    <dbReference type="NCBI Taxonomy" id="926830"/>
    <lineage>
        <taxon>Bacteria</taxon>
        <taxon>Bacillati</taxon>
        <taxon>Actinomycetota</taxon>
        <taxon>Actinomycetes</taxon>
        <taxon>Pseudonocardiales</taxon>
        <taxon>Pseudonocardiaceae</taxon>
        <taxon>Haloechinothrix</taxon>
    </lineage>
</organism>
<gene>
    <name evidence="4" type="ORF">ACFQGD_00200</name>
    <name evidence="5" type="ORF">ACFQGD_31985</name>
</gene>
<dbReference type="SUPFAM" id="SSF55729">
    <property type="entry name" value="Acyl-CoA N-acyltransferases (Nat)"/>
    <property type="match status" value="1"/>
</dbReference>
<comment type="caution">
    <text evidence="4">The sequence shown here is derived from an EMBL/GenBank/DDBJ whole genome shotgun (WGS) entry which is preliminary data.</text>
</comment>
<feature type="domain" description="N-acetyltransferase" evidence="3">
    <location>
        <begin position="13"/>
        <end position="166"/>
    </location>
</feature>
<reference evidence="6" key="2">
    <citation type="journal article" date="2019" name="Int. J. Syst. Evol. Microbiol.">
        <title>The Global Catalogue of Microorganisms (GCM) 10K type strain sequencing project: providing services to taxonomists for standard genome sequencing and annotation.</title>
        <authorList>
            <consortium name="The Broad Institute Genomics Platform"/>
            <consortium name="The Broad Institute Genome Sequencing Center for Infectious Disease"/>
            <person name="Wu L."/>
            <person name="Ma J."/>
        </authorList>
    </citation>
    <scope>NUCLEOTIDE SEQUENCE [LARGE SCALE GENOMIC DNA]</scope>
    <source>
        <strain evidence="6">KCTC 32255</strain>
    </source>
</reference>
<evidence type="ECO:0000256" key="1">
    <source>
        <dbReference type="ARBA" id="ARBA00022679"/>
    </source>
</evidence>
<dbReference type="Proteomes" id="UP001596337">
    <property type="component" value="Unassembled WGS sequence"/>
</dbReference>
<evidence type="ECO:0000313" key="4">
    <source>
        <dbReference type="EMBL" id="MFC6865560.1"/>
    </source>
</evidence>
<reference evidence="4" key="3">
    <citation type="submission" date="2024-09" db="EMBL/GenBank/DDBJ databases">
        <authorList>
            <person name="Sun Q."/>
            <person name="Mori K."/>
        </authorList>
    </citation>
    <scope>NUCLEOTIDE SEQUENCE</scope>
    <source>
        <strain evidence="4">JCM 15899</strain>
    </source>
</reference>